<protein>
    <submittedName>
        <fullName evidence="9">Fused nickel transport protein NikMN</fullName>
    </submittedName>
</protein>
<feature type="transmembrane region" description="Helical" evidence="7">
    <location>
        <begin position="276"/>
        <end position="300"/>
    </location>
</feature>
<evidence type="ECO:0000256" key="7">
    <source>
        <dbReference type="SAM" id="Phobius"/>
    </source>
</evidence>
<keyword evidence="10" id="KW-1185">Reference proteome</keyword>
<feature type="transmembrane region" description="Helical" evidence="7">
    <location>
        <begin position="41"/>
        <end position="60"/>
    </location>
</feature>
<keyword evidence="6 7" id="KW-0472">Membrane</keyword>
<dbReference type="Pfam" id="PF13190">
    <property type="entry name" value="PDGLE"/>
    <property type="match status" value="1"/>
</dbReference>
<dbReference type="Proteomes" id="UP000316304">
    <property type="component" value="Unassembled WGS sequence"/>
</dbReference>
<keyword evidence="4 7" id="KW-0812">Transmembrane</keyword>
<dbReference type="PANTHER" id="PTHR34229">
    <property type="entry name" value="METAL TRANSPORT PROTEIN HI_1621-RELATED"/>
    <property type="match status" value="1"/>
</dbReference>
<sequence>MHVPDHVMDPSTGIAMTAIAVAGVGYAAYRVYHEFPRQKVPSLSVVAACVFAAQMFNFPVGIEVSGHWVGAVLAAVILGPWAGMLAITAVLVVQCLLFQDGGITALGANVVNMGMVGSLVGYAIYDRLRKRFDGKAGSLFAAAVASWVAVTIGAGVCSLQLSTSGDFPLVPTVTAMVLAHSVIGIGEAAITVAAMSALWSWRSAALLGNHQSPAPAIRVSHAVAGLGLAAILVVVATPFASPWPDGLEATLTALGHHESPAILAAPMPDYQWPGMASIALLNIVPGLVGVAAVFASAMVVPARR</sequence>
<feature type="transmembrane region" description="Helical" evidence="7">
    <location>
        <begin position="105"/>
        <end position="125"/>
    </location>
</feature>
<feature type="transmembrane region" description="Helical" evidence="7">
    <location>
        <begin position="173"/>
        <end position="201"/>
    </location>
</feature>
<dbReference type="PANTHER" id="PTHR34229:SF1">
    <property type="entry name" value="METAL TRANSPORT PROTEIN HI_1621-RELATED"/>
    <property type="match status" value="1"/>
</dbReference>
<reference evidence="9 10" key="1">
    <citation type="submission" date="2019-02" db="EMBL/GenBank/DDBJ databases">
        <title>Deep-cultivation of Planctomycetes and their phenomic and genomic characterization uncovers novel biology.</title>
        <authorList>
            <person name="Wiegand S."/>
            <person name="Jogler M."/>
            <person name="Boedeker C."/>
            <person name="Pinto D."/>
            <person name="Vollmers J."/>
            <person name="Rivas-Marin E."/>
            <person name="Kohn T."/>
            <person name="Peeters S.H."/>
            <person name="Heuer A."/>
            <person name="Rast P."/>
            <person name="Oberbeckmann S."/>
            <person name="Bunk B."/>
            <person name="Jeske O."/>
            <person name="Meyerdierks A."/>
            <person name="Storesund J.E."/>
            <person name="Kallscheuer N."/>
            <person name="Luecker S."/>
            <person name="Lage O.M."/>
            <person name="Pohl T."/>
            <person name="Merkel B.J."/>
            <person name="Hornburger P."/>
            <person name="Mueller R.-W."/>
            <person name="Bruemmer F."/>
            <person name="Labrenz M."/>
            <person name="Spormann A.M."/>
            <person name="Op Den Camp H."/>
            <person name="Overmann J."/>
            <person name="Amann R."/>
            <person name="Jetten M.S.M."/>
            <person name="Mascher T."/>
            <person name="Medema M.H."/>
            <person name="Devos D.P."/>
            <person name="Kaster A.-K."/>
            <person name="Ovreas L."/>
            <person name="Rohde M."/>
            <person name="Galperin M.Y."/>
            <person name="Jogler C."/>
        </authorList>
    </citation>
    <scope>NUCLEOTIDE SEQUENCE [LARGE SCALE GENOMIC DNA]</scope>
    <source>
        <strain evidence="9 10">Pla52o</strain>
    </source>
</reference>
<dbReference type="Gene3D" id="1.10.1760.20">
    <property type="match status" value="1"/>
</dbReference>
<dbReference type="Pfam" id="PF01891">
    <property type="entry name" value="CbiM"/>
    <property type="match status" value="1"/>
</dbReference>
<dbReference type="GO" id="GO:0005886">
    <property type="term" value="C:plasma membrane"/>
    <property type="evidence" value="ECO:0007669"/>
    <property type="project" value="UniProtKB-SubCell"/>
</dbReference>
<dbReference type="GO" id="GO:0000041">
    <property type="term" value="P:transition metal ion transport"/>
    <property type="evidence" value="ECO:0007669"/>
    <property type="project" value="InterPro"/>
</dbReference>
<keyword evidence="2" id="KW-0813">Transport</keyword>
<dbReference type="InterPro" id="IPR002751">
    <property type="entry name" value="CbiM/NikMN"/>
</dbReference>
<evidence type="ECO:0000256" key="6">
    <source>
        <dbReference type="ARBA" id="ARBA00023136"/>
    </source>
</evidence>
<evidence type="ECO:0000313" key="10">
    <source>
        <dbReference type="Proteomes" id="UP000316304"/>
    </source>
</evidence>
<evidence type="ECO:0000256" key="1">
    <source>
        <dbReference type="ARBA" id="ARBA00004651"/>
    </source>
</evidence>
<keyword evidence="3" id="KW-1003">Cell membrane</keyword>
<evidence type="ECO:0000313" key="9">
    <source>
        <dbReference type="EMBL" id="TWU22296.1"/>
    </source>
</evidence>
<dbReference type="AlphaFoldDB" id="A0A5C6CGC2"/>
<comment type="subcellular location">
    <subcellularLocation>
        <location evidence="1">Cell membrane</location>
        <topology evidence="1">Multi-pass membrane protein</topology>
    </subcellularLocation>
</comment>
<keyword evidence="5 7" id="KW-1133">Transmembrane helix</keyword>
<proteinExistence type="predicted"/>
<evidence type="ECO:0000259" key="8">
    <source>
        <dbReference type="Pfam" id="PF13190"/>
    </source>
</evidence>
<dbReference type="RefSeq" id="WP_146595486.1">
    <property type="nucleotide sequence ID" value="NZ_SJPT01000005.1"/>
</dbReference>
<feature type="transmembrane region" description="Helical" evidence="7">
    <location>
        <begin position="72"/>
        <end position="99"/>
    </location>
</feature>
<dbReference type="EMBL" id="SJPT01000005">
    <property type="protein sequence ID" value="TWU22296.1"/>
    <property type="molecule type" value="Genomic_DNA"/>
</dbReference>
<dbReference type="InterPro" id="IPR025937">
    <property type="entry name" value="PDGLE_dom"/>
</dbReference>
<evidence type="ECO:0000256" key="2">
    <source>
        <dbReference type="ARBA" id="ARBA00022448"/>
    </source>
</evidence>
<feature type="transmembrane region" description="Helical" evidence="7">
    <location>
        <begin position="222"/>
        <end position="241"/>
    </location>
</feature>
<organism evidence="9 10">
    <name type="scientific">Novipirellula galeiformis</name>
    <dbReference type="NCBI Taxonomy" id="2528004"/>
    <lineage>
        <taxon>Bacteria</taxon>
        <taxon>Pseudomonadati</taxon>
        <taxon>Planctomycetota</taxon>
        <taxon>Planctomycetia</taxon>
        <taxon>Pirellulales</taxon>
        <taxon>Pirellulaceae</taxon>
        <taxon>Novipirellula</taxon>
    </lineage>
</organism>
<gene>
    <name evidence="9" type="primary">nikMN</name>
    <name evidence="9" type="ORF">Pla52o_33520</name>
</gene>
<evidence type="ECO:0000256" key="4">
    <source>
        <dbReference type="ARBA" id="ARBA00022692"/>
    </source>
</evidence>
<feature type="transmembrane region" description="Helical" evidence="7">
    <location>
        <begin position="12"/>
        <end position="29"/>
    </location>
</feature>
<evidence type="ECO:0000256" key="3">
    <source>
        <dbReference type="ARBA" id="ARBA00022475"/>
    </source>
</evidence>
<comment type="caution">
    <text evidence="9">The sequence shown here is derived from an EMBL/GenBank/DDBJ whole genome shotgun (WGS) entry which is preliminary data.</text>
</comment>
<name>A0A5C6CGC2_9BACT</name>
<feature type="transmembrane region" description="Helical" evidence="7">
    <location>
        <begin position="137"/>
        <end position="161"/>
    </location>
</feature>
<evidence type="ECO:0000256" key="5">
    <source>
        <dbReference type="ARBA" id="ARBA00022989"/>
    </source>
</evidence>
<accession>A0A5C6CGC2</accession>
<feature type="domain" description="PDGLE" evidence="8">
    <location>
        <begin position="223"/>
        <end position="300"/>
    </location>
</feature>
<dbReference type="OrthoDB" id="5395048at2"/>